<organism evidence="2 3">
    <name type="scientific">Streptomyces thinghirensis</name>
    <dbReference type="NCBI Taxonomy" id="551547"/>
    <lineage>
        <taxon>Bacteria</taxon>
        <taxon>Bacillati</taxon>
        <taxon>Actinomycetota</taxon>
        <taxon>Actinomycetes</taxon>
        <taxon>Kitasatosporales</taxon>
        <taxon>Streptomycetaceae</taxon>
        <taxon>Streptomyces</taxon>
    </lineage>
</organism>
<protein>
    <recommendedName>
        <fullName evidence="4">Tetratricopeptide repeat protein</fullName>
    </recommendedName>
</protein>
<sequence>MSPSRIPTGVPPGAILSTGKDGTATDGAGPGRPESGVAESGATAPAAESLRAALLVSRARTAARSGDPDGALRLLHEADQPGVATHRDVLDLLARVYAQRGDLARSAEYWRRVQERRPGDPAAAAGLARIDRLGRRGPRAALSRHRAGTALAAAVCAVAAITACAVALTDGAGGGTTQAGPSRAESAEQLAERLDAERRAERARDEVRETARRTEAATALADTLRAPGISPVVQESSVEVTFADGLFSEGAQLTPTGAERLTRLGERLAGRTVRVEIYGQTATVPGAPTSGGSVLSLWRALIAARELSAASGKPLTAFTTASADQRDAAHATDARNRTVTVVITPG</sequence>
<proteinExistence type="predicted"/>
<dbReference type="EMBL" id="BAABJR010000005">
    <property type="protein sequence ID" value="GAA5207846.1"/>
    <property type="molecule type" value="Genomic_DNA"/>
</dbReference>
<keyword evidence="3" id="KW-1185">Reference proteome</keyword>
<dbReference type="Proteomes" id="UP001499878">
    <property type="component" value="Unassembled WGS sequence"/>
</dbReference>
<dbReference type="RefSeq" id="WP_345629583.1">
    <property type="nucleotide sequence ID" value="NZ_BAABJR010000005.1"/>
</dbReference>
<reference evidence="3" key="1">
    <citation type="journal article" date="2019" name="Int. J. Syst. Evol. Microbiol.">
        <title>The Global Catalogue of Microorganisms (GCM) 10K type strain sequencing project: providing services to taxonomists for standard genome sequencing and annotation.</title>
        <authorList>
            <consortium name="The Broad Institute Genomics Platform"/>
            <consortium name="The Broad Institute Genome Sequencing Center for Infectious Disease"/>
            <person name="Wu L."/>
            <person name="Ma J."/>
        </authorList>
    </citation>
    <scope>NUCLEOTIDE SEQUENCE [LARGE SCALE GENOMIC DNA]</scope>
    <source>
        <strain evidence="3">JCM 18306</strain>
    </source>
</reference>
<comment type="caution">
    <text evidence="2">The sequence shown here is derived from an EMBL/GenBank/DDBJ whole genome shotgun (WGS) entry which is preliminary data.</text>
</comment>
<dbReference type="Gene3D" id="3.30.1330.60">
    <property type="entry name" value="OmpA-like domain"/>
    <property type="match status" value="1"/>
</dbReference>
<accession>A0ABP9T3B2</accession>
<feature type="region of interest" description="Disordered" evidence="1">
    <location>
        <begin position="1"/>
        <end position="44"/>
    </location>
</feature>
<evidence type="ECO:0008006" key="4">
    <source>
        <dbReference type="Google" id="ProtNLM"/>
    </source>
</evidence>
<dbReference type="InterPro" id="IPR011990">
    <property type="entry name" value="TPR-like_helical_dom_sf"/>
</dbReference>
<feature type="region of interest" description="Disordered" evidence="1">
    <location>
        <begin position="195"/>
        <end position="214"/>
    </location>
</feature>
<dbReference type="Gene3D" id="1.25.40.10">
    <property type="entry name" value="Tetratricopeptide repeat domain"/>
    <property type="match status" value="1"/>
</dbReference>
<evidence type="ECO:0000313" key="3">
    <source>
        <dbReference type="Proteomes" id="UP001499878"/>
    </source>
</evidence>
<feature type="compositionally biased region" description="Low complexity" evidence="1">
    <location>
        <begin position="18"/>
        <end position="27"/>
    </location>
</feature>
<dbReference type="InterPro" id="IPR036737">
    <property type="entry name" value="OmpA-like_sf"/>
</dbReference>
<evidence type="ECO:0000313" key="2">
    <source>
        <dbReference type="EMBL" id="GAA5207846.1"/>
    </source>
</evidence>
<name>A0ABP9T3B2_9ACTN</name>
<evidence type="ECO:0000256" key="1">
    <source>
        <dbReference type="SAM" id="MobiDB-lite"/>
    </source>
</evidence>
<gene>
    <name evidence="2" type="ORF">GCM10023323_25010</name>
</gene>
<dbReference type="SUPFAM" id="SSF48452">
    <property type="entry name" value="TPR-like"/>
    <property type="match status" value="1"/>
</dbReference>